<proteinExistence type="predicted"/>
<dbReference type="RefSeq" id="XP_066669613.1">
    <property type="nucleotide sequence ID" value="XM_066810690.1"/>
</dbReference>
<evidence type="ECO:0000259" key="2">
    <source>
        <dbReference type="Pfam" id="PF09362"/>
    </source>
</evidence>
<dbReference type="PANTHER" id="PTHR43662">
    <property type="match status" value="1"/>
</dbReference>
<dbReference type="Proteomes" id="UP001433268">
    <property type="component" value="Unassembled WGS sequence"/>
</dbReference>
<evidence type="ECO:0000313" key="4">
    <source>
        <dbReference type="Proteomes" id="UP001433268"/>
    </source>
</evidence>
<gene>
    <name evidence="3" type="ORF">PG997_006375</name>
</gene>
<protein>
    <submittedName>
        <fullName evidence="3">WSC domain protein</fullName>
    </submittedName>
</protein>
<dbReference type="EMBL" id="JAQQWN010000005">
    <property type="protein sequence ID" value="KAK8085104.1"/>
    <property type="molecule type" value="Genomic_DNA"/>
</dbReference>
<feature type="region of interest" description="Disordered" evidence="1">
    <location>
        <begin position="183"/>
        <end position="222"/>
    </location>
</feature>
<organism evidence="3 4">
    <name type="scientific">Apiospora hydei</name>
    <dbReference type="NCBI Taxonomy" id="1337664"/>
    <lineage>
        <taxon>Eukaryota</taxon>
        <taxon>Fungi</taxon>
        <taxon>Dikarya</taxon>
        <taxon>Ascomycota</taxon>
        <taxon>Pezizomycotina</taxon>
        <taxon>Sordariomycetes</taxon>
        <taxon>Xylariomycetidae</taxon>
        <taxon>Amphisphaeriales</taxon>
        <taxon>Apiosporaceae</taxon>
        <taxon>Apiospora</taxon>
    </lineage>
</organism>
<feature type="compositionally biased region" description="Low complexity" evidence="1">
    <location>
        <begin position="183"/>
        <end position="196"/>
    </location>
</feature>
<sequence>MHRLDDPASNTLLIYPCPLVTPHVVVVQYDADLDPLSGHLRRSCALAGRATRAFSVLRFNNVADKFSTEGRMDPIISPGTASAHSHGVMGGSNFGLTVRGDQLLKSKCTNSMIKNDKSNYWVPGIWYQSPHNGTFKKVPLFYMQVYYFFDVTNDKIEPFPPGLKIVSGEAGSALHPQQAACSSIHPWGPSSRSSSRVPRRAIRTGTPRAPTAHAEAWRTQGTAAPARASPVINCDGYASPLRQDIHLPSCYNPAAGLDDHHNNMAFPSDNRGKLDCPSGWVHVPHMFFEVYYDTPRFAADWRPDGRSQPFVLSDGDRTGYSLHADFVSGWDQDTLRAIIDKCDTGSGGMDTCPTIIGGVNKDDKCVIDSVVPDPKDEWVTALPGDNPLQGWGVGGY</sequence>
<dbReference type="InterPro" id="IPR018535">
    <property type="entry name" value="DUF1996"/>
</dbReference>
<reference evidence="3 4" key="1">
    <citation type="submission" date="2023-01" db="EMBL/GenBank/DDBJ databases">
        <title>Analysis of 21 Apiospora genomes using comparative genomics revels a genus with tremendous synthesis potential of carbohydrate active enzymes and secondary metabolites.</title>
        <authorList>
            <person name="Sorensen T."/>
        </authorList>
    </citation>
    <scope>NUCLEOTIDE SEQUENCE [LARGE SCALE GENOMIC DNA]</scope>
    <source>
        <strain evidence="3 4">CBS 114990</strain>
    </source>
</reference>
<dbReference type="GeneID" id="92043750"/>
<evidence type="ECO:0000313" key="3">
    <source>
        <dbReference type="EMBL" id="KAK8085104.1"/>
    </source>
</evidence>
<dbReference type="PANTHER" id="PTHR43662:SF11">
    <property type="entry name" value="WSC DOMAIN-CONTAINING PROTEIN"/>
    <property type="match status" value="1"/>
</dbReference>
<name>A0ABR1WNJ1_9PEZI</name>
<accession>A0ABR1WNJ1</accession>
<comment type="caution">
    <text evidence="3">The sequence shown here is derived from an EMBL/GenBank/DDBJ whole genome shotgun (WGS) entry which is preliminary data.</text>
</comment>
<evidence type="ECO:0000256" key="1">
    <source>
        <dbReference type="SAM" id="MobiDB-lite"/>
    </source>
</evidence>
<keyword evidence="4" id="KW-1185">Reference proteome</keyword>
<dbReference type="Pfam" id="PF09362">
    <property type="entry name" value="DUF1996"/>
    <property type="match status" value="1"/>
</dbReference>
<feature type="domain" description="DUF1996" evidence="2">
    <location>
        <begin position="73"/>
        <end position="330"/>
    </location>
</feature>